<protein>
    <submittedName>
        <fullName evidence="1">Uncharacterized protein</fullName>
    </submittedName>
</protein>
<dbReference type="EMBL" id="DSJL01000011">
    <property type="protein sequence ID" value="HEF66390.1"/>
    <property type="molecule type" value="Genomic_DNA"/>
</dbReference>
<reference evidence="1" key="1">
    <citation type="journal article" date="2020" name="mSystems">
        <title>Genome- and Community-Level Interaction Insights into Carbon Utilization and Element Cycling Functions of Hydrothermarchaeota in Hydrothermal Sediment.</title>
        <authorList>
            <person name="Zhou Z."/>
            <person name="Liu Y."/>
            <person name="Xu W."/>
            <person name="Pan J."/>
            <person name="Luo Z.H."/>
            <person name="Li M."/>
        </authorList>
    </citation>
    <scope>NUCLEOTIDE SEQUENCE [LARGE SCALE GENOMIC DNA]</scope>
    <source>
        <strain evidence="1">SpSt-222</strain>
    </source>
</reference>
<sequence>MYSQNWIELEVVTELPERLETVLLFAAIQQSNTAAQGGVITEDNNHTDINGGGNGSGINQQNFAKVLQQVWYRRGR</sequence>
<name>A0A7C1G669_THERO</name>
<evidence type="ECO:0000313" key="1">
    <source>
        <dbReference type="EMBL" id="HEF66390.1"/>
    </source>
</evidence>
<comment type="caution">
    <text evidence="1">The sequence shown here is derived from an EMBL/GenBank/DDBJ whole genome shotgun (WGS) entry which is preliminary data.</text>
</comment>
<organism evidence="1">
    <name type="scientific">Thermomicrobium roseum</name>
    <dbReference type="NCBI Taxonomy" id="500"/>
    <lineage>
        <taxon>Bacteria</taxon>
        <taxon>Pseudomonadati</taxon>
        <taxon>Thermomicrobiota</taxon>
        <taxon>Thermomicrobia</taxon>
        <taxon>Thermomicrobiales</taxon>
        <taxon>Thermomicrobiaceae</taxon>
        <taxon>Thermomicrobium</taxon>
    </lineage>
</organism>
<dbReference type="AlphaFoldDB" id="A0A7C1G669"/>
<gene>
    <name evidence="1" type="ORF">ENP47_12455</name>
</gene>
<accession>A0A7C1G669</accession>
<proteinExistence type="predicted"/>